<protein>
    <recommendedName>
        <fullName evidence="7">Rhodopsin domain-containing protein</fullName>
    </recommendedName>
</protein>
<dbReference type="RefSeq" id="XP_008031316.1">
    <property type="nucleotide sequence ID" value="XM_008033125.1"/>
</dbReference>
<dbReference type="Proteomes" id="UP000016935">
    <property type="component" value="Unassembled WGS sequence"/>
</dbReference>
<dbReference type="PANTHER" id="PTHR33048:SF129">
    <property type="entry name" value="INTEGRAL MEMBRANE PROTEIN-RELATED"/>
    <property type="match status" value="1"/>
</dbReference>
<dbReference type="AlphaFoldDB" id="R0JT28"/>
<dbReference type="GO" id="GO:0016020">
    <property type="term" value="C:membrane"/>
    <property type="evidence" value="ECO:0007669"/>
    <property type="project" value="UniProtKB-SubCell"/>
</dbReference>
<keyword evidence="4 6" id="KW-0472">Membrane</keyword>
<dbReference type="GeneID" id="19405232"/>
<feature type="transmembrane region" description="Helical" evidence="6">
    <location>
        <begin position="39"/>
        <end position="61"/>
    </location>
</feature>
<keyword evidence="9" id="KW-1185">Reference proteome</keyword>
<dbReference type="Pfam" id="PF20684">
    <property type="entry name" value="Fung_rhodopsin"/>
    <property type="match status" value="1"/>
</dbReference>
<dbReference type="EMBL" id="KB908877">
    <property type="protein sequence ID" value="EOA80669.1"/>
    <property type="molecule type" value="Genomic_DNA"/>
</dbReference>
<keyword evidence="3 6" id="KW-1133">Transmembrane helix</keyword>
<feature type="non-terminal residue" evidence="8">
    <location>
        <position position="1"/>
    </location>
</feature>
<evidence type="ECO:0000313" key="9">
    <source>
        <dbReference type="Proteomes" id="UP000016935"/>
    </source>
</evidence>
<proteinExistence type="inferred from homology"/>
<name>R0JT28_EXST2</name>
<evidence type="ECO:0000256" key="6">
    <source>
        <dbReference type="SAM" id="Phobius"/>
    </source>
</evidence>
<reference evidence="8 9" key="1">
    <citation type="journal article" date="2012" name="PLoS Pathog.">
        <title>Diverse lifestyles and strategies of plant pathogenesis encoded in the genomes of eighteen Dothideomycetes fungi.</title>
        <authorList>
            <person name="Ohm R.A."/>
            <person name="Feau N."/>
            <person name="Henrissat B."/>
            <person name="Schoch C.L."/>
            <person name="Horwitz B.A."/>
            <person name="Barry K.W."/>
            <person name="Condon B.J."/>
            <person name="Copeland A.C."/>
            <person name="Dhillon B."/>
            <person name="Glaser F."/>
            <person name="Hesse C.N."/>
            <person name="Kosti I."/>
            <person name="LaButti K."/>
            <person name="Lindquist E.A."/>
            <person name="Lucas S."/>
            <person name="Salamov A.A."/>
            <person name="Bradshaw R.E."/>
            <person name="Ciuffetti L."/>
            <person name="Hamelin R.C."/>
            <person name="Kema G.H.J."/>
            <person name="Lawrence C."/>
            <person name="Scott J.A."/>
            <person name="Spatafora J.W."/>
            <person name="Turgeon B.G."/>
            <person name="de Wit P.J.G.M."/>
            <person name="Zhong S."/>
            <person name="Goodwin S.B."/>
            <person name="Grigoriev I.V."/>
        </authorList>
    </citation>
    <scope>NUCLEOTIDE SEQUENCE [LARGE SCALE GENOMIC DNA]</scope>
    <source>
        <strain evidence="9">28A</strain>
    </source>
</reference>
<evidence type="ECO:0000256" key="5">
    <source>
        <dbReference type="ARBA" id="ARBA00038359"/>
    </source>
</evidence>
<reference evidence="8 9" key="2">
    <citation type="journal article" date="2013" name="PLoS Genet.">
        <title>Comparative genome structure, secondary metabolite, and effector coding capacity across Cochliobolus pathogens.</title>
        <authorList>
            <person name="Condon B.J."/>
            <person name="Leng Y."/>
            <person name="Wu D."/>
            <person name="Bushley K.E."/>
            <person name="Ohm R.A."/>
            <person name="Otillar R."/>
            <person name="Martin J."/>
            <person name="Schackwitz W."/>
            <person name="Grimwood J."/>
            <person name="MohdZainudin N."/>
            <person name="Xue C."/>
            <person name="Wang R."/>
            <person name="Manning V.A."/>
            <person name="Dhillon B."/>
            <person name="Tu Z.J."/>
            <person name="Steffenson B.J."/>
            <person name="Salamov A."/>
            <person name="Sun H."/>
            <person name="Lowry S."/>
            <person name="LaButti K."/>
            <person name="Han J."/>
            <person name="Copeland A."/>
            <person name="Lindquist E."/>
            <person name="Barry K."/>
            <person name="Schmutz J."/>
            <person name="Baker S.E."/>
            <person name="Ciuffetti L.M."/>
            <person name="Grigoriev I.V."/>
            <person name="Zhong S."/>
            <person name="Turgeon B.G."/>
        </authorList>
    </citation>
    <scope>NUCLEOTIDE SEQUENCE [LARGE SCALE GENOMIC DNA]</scope>
    <source>
        <strain evidence="9">28A</strain>
    </source>
</reference>
<feature type="domain" description="Rhodopsin" evidence="7">
    <location>
        <begin position="23"/>
        <end position="266"/>
    </location>
</feature>
<dbReference type="STRING" id="671987.R0JT28"/>
<evidence type="ECO:0000256" key="4">
    <source>
        <dbReference type="ARBA" id="ARBA00023136"/>
    </source>
</evidence>
<dbReference type="PANTHER" id="PTHR33048">
    <property type="entry name" value="PTH11-LIKE INTEGRAL MEMBRANE PROTEIN (AFU_ORTHOLOGUE AFUA_5G11245)"/>
    <property type="match status" value="1"/>
</dbReference>
<feature type="transmembrane region" description="Helical" evidence="6">
    <location>
        <begin position="203"/>
        <end position="222"/>
    </location>
</feature>
<comment type="subcellular location">
    <subcellularLocation>
        <location evidence="1">Membrane</location>
        <topology evidence="1">Multi-pass membrane protein</topology>
    </subcellularLocation>
</comment>
<dbReference type="eggNOG" id="ENOG502SMK9">
    <property type="taxonomic scope" value="Eukaryota"/>
</dbReference>
<keyword evidence="2 6" id="KW-0812">Transmembrane</keyword>
<evidence type="ECO:0000256" key="3">
    <source>
        <dbReference type="ARBA" id="ARBA00022989"/>
    </source>
</evidence>
<feature type="transmembrane region" description="Helical" evidence="6">
    <location>
        <begin position="6"/>
        <end position="27"/>
    </location>
</feature>
<comment type="similarity">
    <text evidence="5">Belongs to the SAT4 family.</text>
</comment>
<feature type="non-terminal residue" evidence="8">
    <location>
        <position position="267"/>
    </location>
</feature>
<dbReference type="InterPro" id="IPR049326">
    <property type="entry name" value="Rhodopsin_dom_fungi"/>
</dbReference>
<evidence type="ECO:0000313" key="8">
    <source>
        <dbReference type="EMBL" id="EOA80669.1"/>
    </source>
</evidence>
<dbReference type="OrthoDB" id="3648173at2759"/>
<feature type="transmembrane region" description="Helical" evidence="6">
    <location>
        <begin position="121"/>
        <end position="151"/>
    </location>
</feature>
<dbReference type="HOGENOM" id="CLU_028200_25_4_1"/>
<dbReference type="InterPro" id="IPR052337">
    <property type="entry name" value="SAT4-like"/>
</dbReference>
<evidence type="ECO:0000256" key="1">
    <source>
        <dbReference type="ARBA" id="ARBA00004141"/>
    </source>
</evidence>
<sequence length="267" mass="29620">TRGPGVVVAAAILTACIFATVGLRVYTRLRVQKWFGPDDIFAILAFFTTLGFNVVTIVGHAKYGWDRHSWDIPIDLISTSIALSPASKLLFSCCASCTRMSFLFLYHRLIKTLDMRRFQMFLYAAMALVVAIFVAAFFCIFLLCSPARAYWTFPPIPGSKCVKELPVQLTMGSLHTIADLVVTILPIPIIMRLPLSRSERLGALSMLSLGFAITTAGCVRIYDSWYASTGNHDLAWDTWFVWIAALAEVNFGLICCCAPTIRVLVTK</sequence>
<organism evidence="8 9">
    <name type="scientific">Exserohilum turcicum (strain 28A)</name>
    <name type="common">Northern leaf blight fungus</name>
    <name type="synonym">Setosphaeria turcica</name>
    <dbReference type="NCBI Taxonomy" id="671987"/>
    <lineage>
        <taxon>Eukaryota</taxon>
        <taxon>Fungi</taxon>
        <taxon>Dikarya</taxon>
        <taxon>Ascomycota</taxon>
        <taxon>Pezizomycotina</taxon>
        <taxon>Dothideomycetes</taxon>
        <taxon>Pleosporomycetidae</taxon>
        <taxon>Pleosporales</taxon>
        <taxon>Pleosporineae</taxon>
        <taxon>Pleosporaceae</taxon>
        <taxon>Exserohilum</taxon>
    </lineage>
</organism>
<gene>
    <name evidence="8" type="ORF">SETTUDRAFT_58023</name>
</gene>
<evidence type="ECO:0000256" key="2">
    <source>
        <dbReference type="ARBA" id="ARBA00022692"/>
    </source>
</evidence>
<feature type="transmembrane region" description="Helical" evidence="6">
    <location>
        <begin position="242"/>
        <end position="265"/>
    </location>
</feature>
<accession>R0JT28</accession>
<evidence type="ECO:0000259" key="7">
    <source>
        <dbReference type="Pfam" id="PF20684"/>
    </source>
</evidence>